<evidence type="ECO:0008006" key="2">
    <source>
        <dbReference type="Google" id="ProtNLM"/>
    </source>
</evidence>
<reference evidence="1" key="1">
    <citation type="submission" date="2018-10" db="EMBL/GenBank/DDBJ databases">
        <title>Hidden diversity of soil giant viruses.</title>
        <authorList>
            <person name="Schulz F."/>
            <person name="Alteio L."/>
            <person name="Goudeau D."/>
            <person name="Ryan E.M."/>
            <person name="Malmstrom R.R."/>
            <person name="Blanchard J."/>
            <person name="Woyke T."/>
        </authorList>
    </citation>
    <scope>NUCLEOTIDE SEQUENCE</scope>
    <source>
        <strain evidence="1">HYV1</strain>
    </source>
</reference>
<accession>A0A3G5A823</accession>
<dbReference type="EMBL" id="MK072388">
    <property type="protein sequence ID" value="AYV83338.1"/>
    <property type="molecule type" value="Genomic_DNA"/>
</dbReference>
<gene>
    <name evidence="1" type="ORF">Hyperionvirus6_19</name>
</gene>
<organism evidence="1">
    <name type="scientific">Hyperionvirus sp</name>
    <dbReference type="NCBI Taxonomy" id="2487770"/>
    <lineage>
        <taxon>Viruses</taxon>
        <taxon>Varidnaviria</taxon>
        <taxon>Bamfordvirae</taxon>
        <taxon>Nucleocytoviricota</taxon>
        <taxon>Megaviricetes</taxon>
        <taxon>Imitervirales</taxon>
        <taxon>Mimiviridae</taxon>
        <taxon>Klosneuvirinae</taxon>
    </lineage>
</organism>
<dbReference type="Gene3D" id="3.30.420.10">
    <property type="entry name" value="Ribonuclease H-like superfamily/Ribonuclease H"/>
    <property type="match status" value="1"/>
</dbReference>
<evidence type="ECO:0000313" key="1">
    <source>
        <dbReference type="EMBL" id="AYV83338.1"/>
    </source>
</evidence>
<name>A0A3G5A823_9VIRU</name>
<proteinExistence type="predicted"/>
<protein>
    <recommendedName>
        <fullName evidence="2">Tc1-like transposase DDE domain-containing protein</fullName>
    </recommendedName>
</protein>
<sequence length="42" mass="5202">MDNARIHHYTKLKEYLGNNDMQDKIIYNVPYHPEYNPIEYIF</sequence>
<dbReference type="InterPro" id="IPR036397">
    <property type="entry name" value="RNaseH_sf"/>
</dbReference>
<dbReference type="GO" id="GO:0003676">
    <property type="term" value="F:nucleic acid binding"/>
    <property type="evidence" value="ECO:0007669"/>
    <property type="project" value="InterPro"/>
</dbReference>